<keyword evidence="3" id="KW-0560">Oxidoreductase</keyword>
<reference evidence="5 6" key="1">
    <citation type="submission" date="2018-01" db="EMBL/GenBank/DDBJ databases">
        <title>Draft genome of the strawberry crown rot pathogen Phytophthora cactorum.</title>
        <authorList>
            <person name="Armitage A.D."/>
            <person name="Lysoe E."/>
            <person name="Nellist C.F."/>
            <person name="Harrison R.J."/>
            <person name="Brurberg M.B."/>
        </authorList>
    </citation>
    <scope>NUCLEOTIDE SEQUENCE [LARGE SCALE GENOMIC DNA]</scope>
    <source>
        <strain evidence="5 6">10300</strain>
    </source>
</reference>
<evidence type="ECO:0000313" key="6">
    <source>
        <dbReference type="Proteomes" id="UP000251314"/>
    </source>
</evidence>
<name>A0A329S0Q0_9STRA</name>
<dbReference type="InterPro" id="IPR005399">
    <property type="entry name" value="K_chnl_volt-dep_bsu_KCNAB-rel"/>
</dbReference>
<keyword evidence="2" id="KW-0521">NADP</keyword>
<keyword evidence="6" id="KW-1185">Reference proteome</keyword>
<evidence type="ECO:0000313" key="5">
    <source>
        <dbReference type="EMBL" id="RAW30454.1"/>
    </source>
</evidence>
<dbReference type="AlphaFoldDB" id="A0A329S0Q0"/>
<comment type="caution">
    <text evidence="5">The sequence shown here is derived from an EMBL/GenBank/DDBJ whole genome shotgun (WGS) entry which is preliminary data.</text>
</comment>
<dbReference type="Proteomes" id="UP000251314">
    <property type="component" value="Unassembled WGS sequence"/>
</dbReference>
<dbReference type="VEuPathDB" id="FungiDB:PC110_g13198"/>
<evidence type="ECO:0000259" key="4">
    <source>
        <dbReference type="Pfam" id="PF00248"/>
    </source>
</evidence>
<dbReference type="STRING" id="29920.A0A329S0Q0"/>
<dbReference type="InterPro" id="IPR036812">
    <property type="entry name" value="NAD(P)_OxRdtase_dom_sf"/>
</dbReference>
<proteinExistence type="inferred from homology"/>
<evidence type="ECO:0000256" key="3">
    <source>
        <dbReference type="ARBA" id="ARBA00023002"/>
    </source>
</evidence>
<comment type="similarity">
    <text evidence="1">Belongs to the shaker potassium channel beta subunit family.</text>
</comment>
<dbReference type="InterPro" id="IPR023210">
    <property type="entry name" value="NADP_OxRdtase_dom"/>
</dbReference>
<feature type="domain" description="NADP-dependent oxidoreductase" evidence="4">
    <location>
        <begin position="4"/>
        <end position="160"/>
    </location>
</feature>
<sequence>MNNIIEQGWAFYWGTSNWPASSILEACEIADGLGLIRPIVEQSQYNIFSRDRVEYEFTTLYKRYKFGVTVWSPLAFGTLTGKYTANVPEGSRFTMEPIKKSMFGEETFTKNMSLAWCLSNEHVATVLIGASKTSQLEENLKALAFVDKITPEVEAEIDDIVQYVPSQPWIDHLQDIRMRHL</sequence>
<dbReference type="EMBL" id="MJFZ01000370">
    <property type="protein sequence ID" value="RAW30454.1"/>
    <property type="molecule type" value="Genomic_DNA"/>
</dbReference>
<protein>
    <recommendedName>
        <fullName evidence="4">NADP-dependent oxidoreductase domain-containing protein</fullName>
    </recommendedName>
</protein>
<evidence type="ECO:0000256" key="1">
    <source>
        <dbReference type="ARBA" id="ARBA00006515"/>
    </source>
</evidence>
<dbReference type="PANTHER" id="PTHR43150">
    <property type="entry name" value="HYPERKINETIC, ISOFORM M"/>
    <property type="match status" value="1"/>
</dbReference>
<evidence type="ECO:0000256" key="2">
    <source>
        <dbReference type="ARBA" id="ARBA00022857"/>
    </source>
</evidence>
<gene>
    <name evidence="5" type="ORF">PC110_g13198</name>
</gene>
<dbReference type="SUPFAM" id="SSF51430">
    <property type="entry name" value="NAD(P)-linked oxidoreductase"/>
    <property type="match status" value="1"/>
</dbReference>
<organism evidence="5 6">
    <name type="scientific">Phytophthora cactorum</name>
    <dbReference type="NCBI Taxonomy" id="29920"/>
    <lineage>
        <taxon>Eukaryota</taxon>
        <taxon>Sar</taxon>
        <taxon>Stramenopiles</taxon>
        <taxon>Oomycota</taxon>
        <taxon>Peronosporomycetes</taxon>
        <taxon>Peronosporales</taxon>
        <taxon>Peronosporaceae</taxon>
        <taxon>Phytophthora</taxon>
    </lineage>
</organism>
<dbReference type="Gene3D" id="3.20.20.100">
    <property type="entry name" value="NADP-dependent oxidoreductase domain"/>
    <property type="match status" value="1"/>
</dbReference>
<dbReference type="OrthoDB" id="111970at2759"/>
<dbReference type="Pfam" id="PF00248">
    <property type="entry name" value="Aldo_ket_red"/>
    <property type="match status" value="1"/>
</dbReference>
<dbReference type="PANTHER" id="PTHR43150:SF2">
    <property type="entry name" value="HYPERKINETIC, ISOFORM M"/>
    <property type="match status" value="1"/>
</dbReference>
<accession>A0A329S0Q0</accession>
<dbReference type="GO" id="GO:0016491">
    <property type="term" value="F:oxidoreductase activity"/>
    <property type="evidence" value="ECO:0007669"/>
    <property type="project" value="UniProtKB-KW"/>
</dbReference>